<name>A0A4Z0BKI2_9BURK</name>
<dbReference type="Proteomes" id="UP000297564">
    <property type="component" value="Unassembled WGS sequence"/>
</dbReference>
<feature type="compositionally biased region" description="Basic and acidic residues" evidence="1">
    <location>
        <begin position="103"/>
        <end position="114"/>
    </location>
</feature>
<sequence>MNDFLGRLLRLLTSLVLLAVGLVVALSLAFAGLVLLAGWGLYAGWARLTGRPIVPFAMRMDPRAGFGRFYRAAAEKAAPASRTPRADANRSHVPNRRLGVTDVEAREPEGVKES</sequence>
<gene>
    <name evidence="3" type="ORF">EZ242_14775</name>
</gene>
<proteinExistence type="predicted"/>
<keyword evidence="2" id="KW-0472">Membrane</keyword>
<keyword evidence="2" id="KW-0812">Transmembrane</keyword>
<comment type="caution">
    <text evidence="3">The sequence shown here is derived from an EMBL/GenBank/DDBJ whole genome shotgun (WGS) entry which is preliminary data.</text>
</comment>
<keyword evidence="4" id="KW-1185">Reference proteome</keyword>
<dbReference type="RefSeq" id="WP_135285928.1">
    <property type="nucleotide sequence ID" value="NZ_SMLL01000005.1"/>
</dbReference>
<feature type="region of interest" description="Disordered" evidence="1">
    <location>
        <begin position="77"/>
        <end position="114"/>
    </location>
</feature>
<evidence type="ECO:0000313" key="4">
    <source>
        <dbReference type="Proteomes" id="UP000297564"/>
    </source>
</evidence>
<keyword evidence="2" id="KW-1133">Transmembrane helix</keyword>
<evidence type="ECO:0000256" key="2">
    <source>
        <dbReference type="SAM" id="Phobius"/>
    </source>
</evidence>
<dbReference type="AlphaFoldDB" id="A0A4Z0BKI2"/>
<reference evidence="3 4" key="1">
    <citation type="submission" date="2019-03" db="EMBL/GenBank/DDBJ databases">
        <title>Ramlibacter rhizophilus CCTCC AB2015357, whole genome shotgun sequence.</title>
        <authorList>
            <person name="Zhang X."/>
            <person name="Feng G."/>
            <person name="Zhu H."/>
        </authorList>
    </citation>
    <scope>NUCLEOTIDE SEQUENCE [LARGE SCALE GENOMIC DNA]</scope>
    <source>
        <strain evidence="3 4">CCTCC AB2015357</strain>
    </source>
</reference>
<accession>A0A4Z0BKI2</accession>
<evidence type="ECO:0000313" key="3">
    <source>
        <dbReference type="EMBL" id="TFY98777.1"/>
    </source>
</evidence>
<evidence type="ECO:0000256" key="1">
    <source>
        <dbReference type="SAM" id="MobiDB-lite"/>
    </source>
</evidence>
<dbReference type="EMBL" id="SMLL01000005">
    <property type="protein sequence ID" value="TFY98777.1"/>
    <property type="molecule type" value="Genomic_DNA"/>
</dbReference>
<organism evidence="3 4">
    <name type="scientific">Ramlibacter rhizophilus</name>
    <dbReference type="NCBI Taxonomy" id="1781167"/>
    <lineage>
        <taxon>Bacteria</taxon>
        <taxon>Pseudomonadati</taxon>
        <taxon>Pseudomonadota</taxon>
        <taxon>Betaproteobacteria</taxon>
        <taxon>Burkholderiales</taxon>
        <taxon>Comamonadaceae</taxon>
        <taxon>Ramlibacter</taxon>
    </lineage>
</organism>
<protein>
    <submittedName>
        <fullName evidence="3">Uncharacterized protein</fullName>
    </submittedName>
</protein>
<feature type="transmembrane region" description="Helical" evidence="2">
    <location>
        <begin position="12"/>
        <end position="42"/>
    </location>
</feature>